<dbReference type="Gene3D" id="1.10.150.130">
    <property type="match status" value="1"/>
</dbReference>
<feature type="non-terminal residue" evidence="4">
    <location>
        <position position="109"/>
    </location>
</feature>
<organism evidence="4 5">
    <name type="scientific">Alicyclobacillus fodiniaquatilis</name>
    <dbReference type="NCBI Taxonomy" id="1661150"/>
    <lineage>
        <taxon>Bacteria</taxon>
        <taxon>Bacillati</taxon>
        <taxon>Bacillota</taxon>
        <taxon>Bacilli</taxon>
        <taxon>Bacillales</taxon>
        <taxon>Alicyclobacillaceae</taxon>
        <taxon>Alicyclobacillus</taxon>
    </lineage>
</organism>
<evidence type="ECO:0000256" key="2">
    <source>
        <dbReference type="PROSITE-ProRule" id="PRU01248"/>
    </source>
</evidence>
<dbReference type="SUPFAM" id="SSF47823">
    <property type="entry name" value="lambda integrase-like, N-terminal domain"/>
    <property type="match status" value="1"/>
</dbReference>
<proteinExistence type="predicted"/>
<name>A0ABW4JLK2_9BACL</name>
<dbReference type="Pfam" id="PF02899">
    <property type="entry name" value="Phage_int_SAM_1"/>
    <property type="match status" value="1"/>
</dbReference>
<comment type="caution">
    <text evidence="4">The sequence shown here is derived from an EMBL/GenBank/DDBJ whole genome shotgun (WGS) entry which is preliminary data.</text>
</comment>
<dbReference type="Proteomes" id="UP001597079">
    <property type="component" value="Unassembled WGS sequence"/>
</dbReference>
<evidence type="ECO:0000259" key="3">
    <source>
        <dbReference type="PROSITE" id="PS51900"/>
    </source>
</evidence>
<evidence type="ECO:0000256" key="1">
    <source>
        <dbReference type="ARBA" id="ARBA00023125"/>
    </source>
</evidence>
<reference evidence="5" key="1">
    <citation type="journal article" date="2019" name="Int. J. Syst. Evol. Microbiol.">
        <title>The Global Catalogue of Microorganisms (GCM) 10K type strain sequencing project: providing services to taxonomists for standard genome sequencing and annotation.</title>
        <authorList>
            <consortium name="The Broad Institute Genomics Platform"/>
            <consortium name="The Broad Institute Genome Sequencing Center for Infectious Disease"/>
            <person name="Wu L."/>
            <person name="Ma J."/>
        </authorList>
    </citation>
    <scope>NUCLEOTIDE SEQUENCE [LARGE SCALE GENOMIC DNA]</scope>
    <source>
        <strain evidence="5">CGMCC 1.12286</strain>
    </source>
</reference>
<dbReference type="RefSeq" id="WP_377943845.1">
    <property type="nucleotide sequence ID" value="NZ_JBHUCX010000036.1"/>
</dbReference>
<keyword evidence="5" id="KW-1185">Reference proteome</keyword>
<feature type="domain" description="Core-binding (CB)" evidence="3">
    <location>
        <begin position="17"/>
        <end position="97"/>
    </location>
</feature>
<dbReference type="PROSITE" id="PS51900">
    <property type="entry name" value="CB"/>
    <property type="match status" value="1"/>
</dbReference>
<sequence length="109" mass="12682">MTEVLSHSYSLSIDQRERLNQQIKHYITQSQAENTRRGYQSDWRHFLNWCKAQSVRHLPCSPETVAYYLSYLADQGYKVSTLQRRISSISMAHKTSGYPSPTEDPGLRT</sequence>
<protein>
    <submittedName>
        <fullName evidence="4">Site-specific integrase</fullName>
    </submittedName>
</protein>
<evidence type="ECO:0000313" key="5">
    <source>
        <dbReference type="Proteomes" id="UP001597079"/>
    </source>
</evidence>
<dbReference type="InterPro" id="IPR010998">
    <property type="entry name" value="Integrase_recombinase_N"/>
</dbReference>
<evidence type="ECO:0000313" key="4">
    <source>
        <dbReference type="EMBL" id="MFD1675953.1"/>
    </source>
</evidence>
<dbReference type="EMBL" id="JBHUCX010000036">
    <property type="protein sequence ID" value="MFD1675953.1"/>
    <property type="molecule type" value="Genomic_DNA"/>
</dbReference>
<gene>
    <name evidence="4" type="ORF">ACFSB2_14710</name>
</gene>
<dbReference type="InterPro" id="IPR004107">
    <property type="entry name" value="Integrase_SAM-like_N"/>
</dbReference>
<keyword evidence="1 2" id="KW-0238">DNA-binding</keyword>
<accession>A0ABW4JLK2</accession>
<dbReference type="InterPro" id="IPR044068">
    <property type="entry name" value="CB"/>
</dbReference>